<proteinExistence type="predicted"/>
<organism evidence="2 3">
    <name type="scientific">Aeromonas lusitana</name>
    <dbReference type="NCBI Taxonomy" id="931529"/>
    <lineage>
        <taxon>Bacteria</taxon>
        <taxon>Pseudomonadati</taxon>
        <taxon>Pseudomonadota</taxon>
        <taxon>Gammaproteobacteria</taxon>
        <taxon>Aeromonadales</taxon>
        <taxon>Aeromonadaceae</taxon>
        <taxon>Aeromonas</taxon>
    </lineage>
</organism>
<sequence>MGKKSKKAYKKLLKAQMAQGNGAQAGMGQAQGWLGKLQGNNTQQLLLGAAIGAAAVYVLSNDELREKIVRSAVRLYSDINGGVAELKEQMADMQAELQAQGGEQNE</sequence>
<evidence type="ECO:0000313" key="2">
    <source>
        <dbReference type="EMBL" id="PJC94205.1"/>
    </source>
</evidence>
<protein>
    <submittedName>
        <fullName evidence="2">YtxH domain-containing protein</fullName>
    </submittedName>
</protein>
<dbReference type="EMBL" id="PGCP01000005">
    <property type="protein sequence ID" value="PJC94205.1"/>
    <property type="molecule type" value="Genomic_DNA"/>
</dbReference>
<feature type="coiled-coil region" evidence="1">
    <location>
        <begin position="76"/>
        <end position="103"/>
    </location>
</feature>
<gene>
    <name evidence="2" type="ORF">CUC44_05785</name>
</gene>
<reference evidence="2 3" key="1">
    <citation type="submission" date="2017-11" db="EMBL/GenBank/DDBJ databases">
        <title>Draft genome sequence of environmental isolate Aeromonas lusitania sp. nov. MDC 2473.</title>
        <authorList>
            <person name="Colston S.M."/>
            <person name="Navarro A."/>
            <person name="Martinez-Murcia A.J."/>
            <person name="Graf J."/>
        </authorList>
    </citation>
    <scope>NUCLEOTIDE SEQUENCE [LARGE SCALE GENOMIC DNA]</scope>
    <source>
        <strain evidence="2 3">MDC 2473</strain>
    </source>
</reference>
<dbReference type="AlphaFoldDB" id="A0A2M8HCC8"/>
<comment type="caution">
    <text evidence="2">The sequence shown here is derived from an EMBL/GenBank/DDBJ whole genome shotgun (WGS) entry which is preliminary data.</text>
</comment>
<accession>A0A2M8HCC8</accession>
<dbReference type="RefSeq" id="WP_100859025.1">
    <property type="nucleotide sequence ID" value="NZ_PGCP01000005.1"/>
</dbReference>
<dbReference type="OrthoDB" id="5797326at2"/>
<evidence type="ECO:0000256" key="1">
    <source>
        <dbReference type="SAM" id="Coils"/>
    </source>
</evidence>
<keyword evidence="3" id="KW-1185">Reference proteome</keyword>
<dbReference type="Proteomes" id="UP000232060">
    <property type="component" value="Unassembled WGS sequence"/>
</dbReference>
<keyword evidence="1" id="KW-0175">Coiled coil</keyword>
<name>A0A2M8HCC8_9GAMM</name>
<evidence type="ECO:0000313" key="3">
    <source>
        <dbReference type="Proteomes" id="UP000232060"/>
    </source>
</evidence>